<dbReference type="EnsemblMetazoa" id="ASIC011421-RA">
    <property type="protein sequence ID" value="ASIC011421-PA"/>
    <property type="gene ID" value="ASIC011421"/>
</dbReference>
<name>A0A084W0E7_ANOSI</name>
<dbReference type="VEuPathDB" id="VectorBase:ASIC011421"/>
<dbReference type="Proteomes" id="UP000030765">
    <property type="component" value="Unassembled WGS sequence"/>
</dbReference>
<gene>
    <name evidence="2" type="ORF">ZHAS_00011421</name>
</gene>
<protein>
    <submittedName>
        <fullName evidence="2 3">Uncharacterized protein</fullName>
    </submittedName>
</protein>
<evidence type="ECO:0000313" key="4">
    <source>
        <dbReference type="Proteomes" id="UP000030765"/>
    </source>
</evidence>
<feature type="region of interest" description="Disordered" evidence="1">
    <location>
        <begin position="12"/>
        <end position="36"/>
    </location>
</feature>
<keyword evidence="4" id="KW-1185">Reference proteome</keyword>
<reference evidence="2 4" key="1">
    <citation type="journal article" date="2014" name="BMC Genomics">
        <title>Genome sequence of Anopheles sinensis provides insight into genetics basis of mosquito competence for malaria parasites.</title>
        <authorList>
            <person name="Zhou D."/>
            <person name="Zhang D."/>
            <person name="Ding G."/>
            <person name="Shi L."/>
            <person name="Hou Q."/>
            <person name="Ye Y."/>
            <person name="Xu Y."/>
            <person name="Zhou H."/>
            <person name="Xiong C."/>
            <person name="Li S."/>
            <person name="Yu J."/>
            <person name="Hong S."/>
            <person name="Yu X."/>
            <person name="Zou P."/>
            <person name="Chen C."/>
            <person name="Chang X."/>
            <person name="Wang W."/>
            <person name="Lv Y."/>
            <person name="Sun Y."/>
            <person name="Ma L."/>
            <person name="Shen B."/>
            <person name="Zhu C."/>
        </authorList>
    </citation>
    <scope>NUCLEOTIDE SEQUENCE [LARGE SCALE GENOMIC DNA]</scope>
</reference>
<reference evidence="3" key="2">
    <citation type="submission" date="2020-05" db="UniProtKB">
        <authorList>
            <consortium name="EnsemblMetazoa"/>
        </authorList>
    </citation>
    <scope>IDENTIFICATION</scope>
</reference>
<dbReference type="EMBL" id="KE525262">
    <property type="protein sequence ID" value="KFB43691.1"/>
    <property type="molecule type" value="Genomic_DNA"/>
</dbReference>
<dbReference type="EMBL" id="ATLV01019120">
    <property type="status" value="NOT_ANNOTATED_CDS"/>
    <property type="molecule type" value="Genomic_DNA"/>
</dbReference>
<sequence length="90" mass="10037">MADLKNLAWKNGQRDGVALTKQSPHAVPSATGKQFHHRAEDAPVANWFRRIDCSAAEFASCIVPLQRSVGTVSHPVSCERKRKPPMRQEM</sequence>
<proteinExistence type="predicted"/>
<evidence type="ECO:0000313" key="2">
    <source>
        <dbReference type="EMBL" id="KFB43691.1"/>
    </source>
</evidence>
<evidence type="ECO:0000313" key="3">
    <source>
        <dbReference type="EnsemblMetazoa" id="ASIC011421-PA"/>
    </source>
</evidence>
<dbReference type="AlphaFoldDB" id="A0A084W0E7"/>
<evidence type="ECO:0000256" key="1">
    <source>
        <dbReference type="SAM" id="MobiDB-lite"/>
    </source>
</evidence>
<accession>A0A084W0E7</accession>
<organism evidence="2">
    <name type="scientific">Anopheles sinensis</name>
    <name type="common">Mosquito</name>
    <dbReference type="NCBI Taxonomy" id="74873"/>
    <lineage>
        <taxon>Eukaryota</taxon>
        <taxon>Metazoa</taxon>
        <taxon>Ecdysozoa</taxon>
        <taxon>Arthropoda</taxon>
        <taxon>Hexapoda</taxon>
        <taxon>Insecta</taxon>
        <taxon>Pterygota</taxon>
        <taxon>Neoptera</taxon>
        <taxon>Endopterygota</taxon>
        <taxon>Diptera</taxon>
        <taxon>Nematocera</taxon>
        <taxon>Culicoidea</taxon>
        <taxon>Culicidae</taxon>
        <taxon>Anophelinae</taxon>
        <taxon>Anopheles</taxon>
    </lineage>
</organism>